<proteinExistence type="predicted"/>
<protein>
    <recommendedName>
        <fullName evidence="3">Disease resistance R13L4/SHOC-2-like LRR domain-containing protein</fullName>
    </recommendedName>
</protein>
<evidence type="ECO:0000256" key="1">
    <source>
        <dbReference type="ARBA" id="ARBA00022614"/>
    </source>
</evidence>
<comment type="caution">
    <text evidence="4">The sequence shown here is derived from an EMBL/GenBank/DDBJ whole genome shotgun (WGS) entry which is preliminary data.</text>
</comment>
<dbReference type="InterPro" id="IPR001611">
    <property type="entry name" value="Leu-rich_rpt"/>
</dbReference>
<feature type="domain" description="Disease resistance R13L4/SHOC-2-like LRR" evidence="3">
    <location>
        <begin position="124"/>
        <end position="231"/>
    </location>
</feature>
<dbReference type="GO" id="GO:0005737">
    <property type="term" value="C:cytoplasm"/>
    <property type="evidence" value="ECO:0007669"/>
    <property type="project" value="TreeGrafter"/>
</dbReference>
<reference evidence="4" key="1">
    <citation type="submission" date="2019-08" db="EMBL/GenBank/DDBJ databases">
        <authorList>
            <person name="Kucharzyk K."/>
            <person name="Murdoch R.W."/>
            <person name="Higgins S."/>
            <person name="Loffler F."/>
        </authorList>
    </citation>
    <scope>NUCLEOTIDE SEQUENCE</scope>
</reference>
<dbReference type="Gene3D" id="3.80.10.10">
    <property type="entry name" value="Ribonuclease Inhibitor"/>
    <property type="match status" value="1"/>
</dbReference>
<accession>A0A644W2U8</accession>
<sequence>MKIYTILSLFIIILLPFQAISQSTGKVYDNLDEALANPAAVTRYYLDCSDGEDSAFFATIDRFPNLKSLTVVGYEARTFPVSLARALSLETFSVSECLDIDFGKMFSLLSGIATLVKITIDECELVNIPAEITRLPALNTLVISNCDNLNTEKCVDILAGCKNLKYLGLPVNDICELPANMGKLGNIETLDISNNALLDLPQSMSLMNQLDTLYTTNNLFLNPMDEFAGISTLQIRYLSVDSAITDEEKQKLATLFPNTTISFSSPGDQLLEPDTVNSGTQYGEFRSFNGPVQILSEAYLHYARLFNFDPGFDSTLFSERYSDPRYGYTNLISSLGTYNYNSIQMYLWASNDPNLPKGSICFNFYETSSRPYSQNIILNFREITAFRGMYWVLDEDMSRGNFKKNYINRRIVRRKPGTGWNDFRIYYDDITKSFTLEFKNAYGFSRIKAHPVFENTRDPQFSRDEYLKRFLRYSKTLDSRRKRFDKRIVRSLSTYRKTMLKIYASQWKSFVETYFSSTEKAMTQDQWLQYYDMIIANEKTAFESAPVSENLLIRYLDMNKYIYSNSTIMLGFDTLGVPALVDFIDETGNKCVVKRIFILNTMQKIYVPLFGTLGFEPQRLFIGPSSDIVMIVFLRNGKIGIVTRETFSKYQADQNGYEMKMKLFEGKLLTFGQLAAEAGL</sequence>
<dbReference type="PROSITE" id="PS51450">
    <property type="entry name" value="LRR"/>
    <property type="match status" value="1"/>
</dbReference>
<evidence type="ECO:0000313" key="4">
    <source>
        <dbReference type="EMBL" id="MPL98045.1"/>
    </source>
</evidence>
<organism evidence="4">
    <name type="scientific">bioreactor metagenome</name>
    <dbReference type="NCBI Taxonomy" id="1076179"/>
    <lineage>
        <taxon>unclassified sequences</taxon>
        <taxon>metagenomes</taxon>
        <taxon>ecological metagenomes</taxon>
    </lineage>
</organism>
<dbReference type="AlphaFoldDB" id="A0A644W2U8"/>
<keyword evidence="2" id="KW-0677">Repeat</keyword>
<evidence type="ECO:0000259" key="3">
    <source>
        <dbReference type="Pfam" id="PF23598"/>
    </source>
</evidence>
<dbReference type="InterPro" id="IPR050216">
    <property type="entry name" value="LRR_domain-containing"/>
</dbReference>
<dbReference type="PANTHER" id="PTHR48051:SF54">
    <property type="entry name" value="LEUCINE-RICH REPEAT-CONTAINING PROTEIN"/>
    <property type="match status" value="1"/>
</dbReference>
<dbReference type="EMBL" id="VSSQ01000586">
    <property type="protein sequence ID" value="MPL98045.1"/>
    <property type="molecule type" value="Genomic_DNA"/>
</dbReference>
<gene>
    <name evidence="4" type="ORF">SDC9_44243</name>
</gene>
<evidence type="ECO:0000256" key="2">
    <source>
        <dbReference type="ARBA" id="ARBA00022737"/>
    </source>
</evidence>
<dbReference type="InterPro" id="IPR055414">
    <property type="entry name" value="LRR_R13L4/SHOC2-like"/>
</dbReference>
<dbReference type="SUPFAM" id="SSF52047">
    <property type="entry name" value="RNI-like"/>
    <property type="match status" value="1"/>
</dbReference>
<keyword evidence="1" id="KW-0433">Leucine-rich repeat</keyword>
<dbReference type="Pfam" id="PF23598">
    <property type="entry name" value="LRR_14"/>
    <property type="match status" value="1"/>
</dbReference>
<dbReference type="InterPro" id="IPR032675">
    <property type="entry name" value="LRR_dom_sf"/>
</dbReference>
<name>A0A644W2U8_9ZZZZ</name>
<dbReference type="PANTHER" id="PTHR48051">
    <property type="match status" value="1"/>
</dbReference>